<feature type="region of interest" description="Actin-binding" evidence="13">
    <location>
        <begin position="658"/>
        <end position="680"/>
    </location>
</feature>
<dbReference type="FunFam" id="1.20.5.340:FF:000013">
    <property type="entry name" value="Myosin heavy chain"/>
    <property type="match status" value="1"/>
</dbReference>
<dbReference type="PANTHER" id="PTHR45615:SF44">
    <property type="entry name" value="MYOSIN HEAVY CHAIN 4-RELATED"/>
    <property type="match status" value="1"/>
</dbReference>
<dbReference type="Pfam" id="PF00063">
    <property type="entry name" value="Myosin_head"/>
    <property type="match status" value="1"/>
</dbReference>
<dbReference type="GO" id="GO:0005524">
    <property type="term" value="F:ATP binding"/>
    <property type="evidence" value="ECO:0007669"/>
    <property type="project" value="UniProtKB-UniRule"/>
</dbReference>
<dbReference type="SUPFAM" id="SSF52540">
    <property type="entry name" value="P-loop containing nucleoside triphosphate hydrolases"/>
    <property type="match status" value="1"/>
</dbReference>
<evidence type="ECO:0000256" key="8">
    <source>
        <dbReference type="ARBA" id="ARBA00023054"/>
    </source>
</evidence>
<evidence type="ECO:0000313" key="19">
    <source>
        <dbReference type="Proteomes" id="UP000261640"/>
    </source>
</evidence>
<feature type="domain" description="Myosin motor" evidence="16">
    <location>
        <begin position="86"/>
        <end position="781"/>
    </location>
</feature>
<dbReference type="FunFam" id="1.20.120.720:FF:000001">
    <property type="entry name" value="Myosin heavy chain, muscle"/>
    <property type="match status" value="1"/>
</dbReference>
<feature type="compositionally biased region" description="Basic and acidic residues" evidence="15">
    <location>
        <begin position="1902"/>
        <end position="1915"/>
    </location>
</feature>
<evidence type="ECO:0000256" key="11">
    <source>
        <dbReference type="ARBA" id="ARBA00023179"/>
    </source>
</evidence>
<dbReference type="FunFam" id="1.20.5.340:FF:000004">
    <property type="entry name" value="Myosin heavy chain"/>
    <property type="match status" value="1"/>
</dbReference>
<evidence type="ECO:0000256" key="10">
    <source>
        <dbReference type="ARBA" id="ARBA00023175"/>
    </source>
</evidence>
<dbReference type="FunFam" id="1.20.5.370:FF:000001">
    <property type="entry name" value="Myosin heavy chain"/>
    <property type="match status" value="1"/>
</dbReference>
<dbReference type="FunFam" id="1.20.5.4820:FF:000001">
    <property type="entry name" value="Myosin heavy chain"/>
    <property type="match status" value="1"/>
</dbReference>
<keyword evidence="8 14" id="KW-0175">Coiled coil</keyword>
<evidence type="ECO:0000256" key="14">
    <source>
        <dbReference type="SAM" id="Coils"/>
    </source>
</evidence>
<feature type="domain" description="Myosin N-terminal SH3-like" evidence="17">
    <location>
        <begin position="33"/>
        <end position="82"/>
    </location>
</feature>
<dbReference type="Pfam" id="PF01576">
    <property type="entry name" value="Myosin_tail_1"/>
    <property type="match status" value="1"/>
</dbReference>
<evidence type="ECO:0000256" key="13">
    <source>
        <dbReference type="PROSITE-ProRule" id="PRU00782"/>
    </source>
</evidence>
<dbReference type="Gene3D" id="1.20.5.4820">
    <property type="match status" value="1"/>
</dbReference>
<keyword evidence="7 13" id="KW-0067">ATP-binding</keyword>
<dbReference type="PROSITE" id="PS51844">
    <property type="entry name" value="SH3_LIKE"/>
    <property type="match status" value="1"/>
</dbReference>
<dbReference type="FunFam" id="2.30.30.360:FF:000001">
    <property type="entry name" value="Myosin heavy chain"/>
    <property type="match status" value="1"/>
</dbReference>
<dbReference type="InterPro" id="IPR001609">
    <property type="entry name" value="Myosin_head_motor_dom-like"/>
</dbReference>
<protein>
    <submittedName>
        <fullName evidence="18">Myosin heavy chain, fast skeletal muscle-like</fullName>
    </submittedName>
</protein>
<keyword evidence="11" id="KW-0514">Muscle protein</keyword>
<dbReference type="Gene3D" id="1.20.120.720">
    <property type="entry name" value="Myosin VI head, motor domain, U50 subdomain"/>
    <property type="match status" value="1"/>
</dbReference>
<keyword evidence="9 13" id="KW-0518">Myosin</keyword>
<dbReference type="InterPro" id="IPR002928">
    <property type="entry name" value="Myosin_tail"/>
</dbReference>
<dbReference type="FunFam" id="1.20.58.530:FF:000001">
    <property type="entry name" value="Myosin heavy chain"/>
    <property type="match status" value="1"/>
</dbReference>
<evidence type="ECO:0000259" key="16">
    <source>
        <dbReference type="PROSITE" id="PS51456"/>
    </source>
</evidence>
<dbReference type="Gene3D" id="1.20.5.340">
    <property type="match status" value="6"/>
</dbReference>
<dbReference type="FunFam" id="1.20.5.370:FF:000007">
    <property type="entry name" value="Myosin heavy chain"/>
    <property type="match status" value="1"/>
</dbReference>
<evidence type="ECO:0000256" key="12">
    <source>
        <dbReference type="ARBA" id="ARBA00023203"/>
    </source>
</evidence>
<feature type="coiled-coil region" evidence="14">
    <location>
        <begin position="845"/>
        <end position="1279"/>
    </location>
</feature>
<evidence type="ECO:0000256" key="6">
    <source>
        <dbReference type="ARBA" id="ARBA00022741"/>
    </source>
</evidence>
<keyword evidence="5" id="KW-0963">Cytoplasm</keyword>
<reference evidence="18" key="1">
    <citation type="submission" date="2025-08" db="UniProtKB">
        <authorList>
            <consortium name="Ensembl"/>
        </authorList>
    </citation>
    <scope>IDENTIFICATION</scope>
</reference>
<reference evidence="18" key="2">
    <citation type="submission" date="2025-09" db="UniProtKB">
        <authorList>
            <consortium name="Ensembl"/>
        </authorList>
    </citation>
    <scope>IDENTIFICATION</scope>
</reference>
<name>A0A7N8Y324_9TELE</name>
<dbReference type="FunFam" id="1.20.5.370:FF:000002">
    <property type="entry name" value="Myosin heavy chain"/>
    <property type="match status" value="1"/>
</dbReference>
<accession>A0A7N8Y324</accession>
<dbReference type="InterPro" id="IPR027417">
    <property type="entry name" value="P-loop_NTPase"/>
</dbReference>
<dbReference type="OrthoDB" id="312459at2759"/>
<keyword evidence="12 13" id="KW-0009">Actin-binding</keyword>
<dbReference type="GO" id="GO:0032982">
    <property type="term" value="C:myosin filament"/>
    <property type="evidence" value="ECO:0007669"/>
    <property type="project" value="UniProtKB-KW"/>
</dbReference>
<evidence type="ECO:0000256" key="4">
    <source>
        <dbReference type="ARBA" id="ARBA00022481"/>
    </source>
</evidence>
<dbReference type="SUPFAM" id="SSF90257">
    <property type="entry name" value="Myosin rod fragments"/>
    <property type="match status" value="4"/>
</dbReference>
<dbReference type="Gene3D" id="3.40.850.10">
    <property type="entry name" value="Kinesin motor domain"/>
    <property type="match status" value="1"/>
</dbReference>
<dbReference type="FunFam" id="1.10.10.820:FF:000001">
    <property type="entry name" value="Myosin heavy chain"/>
    <property type="match status" value="1"/>
</dbReference>
<dbReference type="FunFam" id="1.20.5.370:FF:000008">
    <property type="entry name" value="Myosin heavy chain"/>
    <property type="match status" value="1"/>
</dbReference>
<dbReference type="PROSITE" id="PS50096">
    <property type="entry name" value="IQ"/>
    <property type="match status" value="1"/>
</dbReference>
<dbReference type="GeneTree" id="ENSGT00940000162888"/>
<dbReference type="InterPro" id="IPR008989">
    <property type="entry name" value="Myosin_S1_N"/>
</dbReference>
<evidence type="ECO:0000256" key="1">
    <source>
        <dbReference type="ARBA" id="ARBA00004657"/>
    </source>
</evidence>
<keyword evidence="6 13" id="KW-0547">Nucleotide-binding</keyword>
<keyword evidence="10 13" id="KW-0505">Motor protein</keyword>
<proteinExistence type="inferred from homology"/>
<dbReference type="CDD" id="cd01377">
    <property type="entry name" value="MYSc_class_II"/>
    <property type="match status" value="1"/>
</dbReference>
<sequence>MSVEPDMECFGPAAIYLRKPERERMEAQNTPFDAKTAYFVAEPTEMYVKGKLVKKEGGKATVEIQGGKSLTVKEDEIFPMNPPKFDKIEDMAMMTHLSEPSVLYNLKERYAAWMIYTYSGLFCVTVNPYKWLPVYDSAVVVGYRGKKRVEAPPHIFSISDNAYQFMLQDRENQSILITGESGAGKTVNTKRVIQYFATIAVAGGKKSEPVPGKMQGSLEDQIIAANPLLEAYGNAKTVRNDNSSRFGKFIRIHFGTTGKLASADIETYLLEKSRVTFQLSAERSYHIFYQLTTGHKPELIEALLISTNPYDYPMISQGEIAVKSINDVEEFIATDTAIDILGFTAEEKASMYKLTGAVMHHGNMKFKQKQREEQAEPDGTEEADKIAYLMGLNSADMLKALCYPRVKVGNEMVVKGQTVPQVHNAVMALSKAVYEKMFLWMVVRINEMLDTKQPRNFFIGVLDIAGFEIFDFNSLEQLCINFTNEKLQQFFNHHMFVLEQEEYKKEGIEWEFIDFGMDLAACIELIEKPMGIFSILEEECMFPKATDMTFKNKMYDQHLGKSAPFQKPKPTKGKAEAHFSLMHYAGTVDYNVNGWLDKNKDPLNDSVVQLYQKSSAKLLALLFALHSSAEEAKGGKKGGGKKKGGSFQTVSALFRENLGKLMTNLRSTHPHFVRCLIPNETKTPGLMENHLVIHQLRCNGVLEGIRICRKGFPSRILYGDFKQRYKVLNASVIPEGQFIDNKKASEKLLSSIDVDHTQYKFGHTKVFFKAGLLGLLEEMRDDKLAILVTMTQALCRGFLMRREFQKMMERREAIFAIQYNIRSFMNVKTWPWMKLYFKIKPLLKSAETEKEMAQMKEDFEKTKEELAKALAKKKELEEKMVSLLQEKNDLQLQIQSEGENLADAEERCEGLIKAKIQLEAKLKETSERLEDEEEINAELTAKKRKLEDECSELKKDIDDLELTLAKVEKEKHATENKVKNLVEEMTSQDELIAKLTKEKKALQEAHQQTLDDLQAEEDKVNTLTKAKTKLEQQVDDLEGSLEQEKKLRMDLERAKRKLEGDLKLAQESIMDLENDKQQSEEKIKKRDFEISQLLGRTEDEQALGVQFQKKIKELQARIEELEEEIEAERAARAKVEKQRSDLSRELEEISERLEEAGGATAVQIEMNKKREAEFQKLRRDLEESTLQHEATATALRKKQADSVAELGEQIDNLQRVKQKLEKEKSEFKMEIDDLSSNMEAVAKAKANQEKMCRTLEDQLSELKTKNEENVRQLNEVNVQKSRLTTENGELGRQLEEKESLVSQLTRGKQAFIHQIEEFKRHLEEEIKAKNALAHAVQSARHDCDLLREQYEEEQEAKAELQRALSKANSEVAQWRTKYETDAIQRTEELEEAKKKLAQRLQDAEESIEAVNAKCASLEKTKQRLHGEVEDLMIDVERANALAANLDKKQRNFDKVLAEWKQKYEESQAELEGAQKEARALSTEMFKLKNSYEEALDHLETLKRENKNLQQEITDLTEHIGESGKTIHELEKGKKTAENEKAEIQTALEEVEATLEHEESKIMRIQLELTQVKNEIDRKLAEKDEEMEQIKRNSQRVIESMQTTLDAEVRSRNDALRIKKKMEGDLNEMEIQLSHANRQAAEAQKQLRNVQGQLKDAQLHLDEAIRGQEEMKEQVAMVDRRNNLMLAEIEELRAVLEQTERSRKVAEQELLDASERVGLLHSQNTNLINTKRKLETDLVQIQGEVEDAIQEARNAEEKAKKAITDAAMMAEELKKEQDTSAHLERMKKNLEVTVKDLQHRLDEAENLAMKGGKKQLQKLEARVRELESEVESEQKRGAEAVKGLRKYERRVKELTYQSEEDKKNLARLQDLVDKLQLKMKSYKRQSEEAEEQANSHLSRYRKVQHELEEAQERADIAESQVNKLRAKSREIVRGKEGEE</sequence>
<dbReference type="PROSITE" id="PS51456">
    <property type="entry name" value="MYOSIN_MOTOR"/>
    <property type="match status" value="1"/>
</dbReference>
<dbReference type="Pfam" id="PF02736">
    <property type="entry name" value="Myosin_N"/>
    <property type="match status" value="1"/>
</dbReference>
<dbReference type="GO" id="GO:0051015">
    <property type="term" value="F:actin filament binding"/>
    <property type="evidence" value="ECO:0007669"/>
    <property type="project" value="InterPro"/>
</dbReference>
<keyword evidence="3" id="KW-0787">Thick filament</keyword>
<evidence type="ECO:0000256" key="3">
    <source>
        <dbReference type="ARBA" id="ARBA00022433"/>
    </source>
</evidence>
<keyword evidence="4" id="KW-0488">Methylation</keyword>
<dbReference type="GO" id="GO:0030016">
    <property type="term" value="C:myofibril"/>
    <property type="evidence" value="ECO:0007669"/>
    <property type="project" value="UniProtKB-SubCell"/>
</dbReference>
<dbReference type="Gene3D" id="2.30.30.360">
    <property type="entry name" value="Myosin S1 fragment, N-terminal"/>
    <property type="match status" value="1"/>
</dbReference>
<dbReference type="FunFam" id="1.20.5.340:FF:000006">
    <property type="entry name" value="Myosin heavy chain"/>
    <property type="match status" value="1"/>
</dbReference>
<dbReference type="GO" id="GO:0016460">
    <property type="term" value="C:myosin II complex"/>
    <property type="evidence" value="ECO:0007669"/>
    <property type="project" value="TreeGrafter"/>
</dbReference>
<dbReference type="FunFam" id="3.40.850.10:FF:000024">
    <property type="entry name" value="Myosin heavy chain, isoform J"/>
    <property type="match status" value="1"/>
</dbReference>
<dbReference type="PANTHER" id="PTHR45615">
    <property type="entry name" value="MYOSIN HEAVY CHAIN, NON-MUSCLE"/>
    <property type="match status" value="1"/>
</dbReference>
<dbReference type="FunFam" id="1.20.5.340:FF:000003">
    <property type="entry name" value="Myosin heavy chain"/>
    <property type="match status" value="1"/>
</dbReference>
<dbReference type="Proteomes" id="UP000261640">
    <property type="component" value="Unplaced"/>
</dbReference>
<feature type="region of interest" description="Disordered" evidence="15">
    <location>
        <begin position="1882"/>
        <end position="1919"/>
    </location>
</feature>
<dbReference type="InterPro" id="IPR004009">
    <property type="entry name" value="SH3_Myosin"/>
</dbReference>
<evidence type="ECO:0000256" key="2">
    <source>
        <dbReference type="ARBA" id="ARBA00008314"/>
    </source>
</evidence>
<dbReference type="FunFam" id="1.20.5.340:FF:000002">
    <property type="entry name" value="Myosin heavy chain"/>
    <property type="match status" value="1"/>
</dbReference>
<dbReference type="InterPro" id="IPR036961">
    <property type="entry name" value="Kinesin_motor_dom_sf"/>
</dbReference>
<dbReference type="FunFam" id="1.20.5.370:FF:000003">
    <property type="entry name" value="Myosin heavy chain"/>
    <property type="match status" value="1"/>
</dbReference>
<dbReference type="InterPro" id="IPR014751">
    <property type="entry name" value="XRCC4-like_C"/>
</dbReference>
<evidence type="ECO:0000256" key="15">
    <source>
        <dbReference type="SAM" id="MobiDB-lite"/>
    </source>
</evidence>
<evidence type="ECO:0000256" key="7">
    <source>
        <dbReference type="ARBA" id="ARBA00022840"/>
    </source>
</evidence>
<dbReference type="Ensembl" id="ENSMAMT00000068738.1">
    <property type="protein sequence ID" value="ENSMAMP00000058697.1"/>
    <property type="gene ID" value="ENSMAMG00000023730.2"/>
</dbReference>
<dbReference type="SMART" id="SM00242">
    <property type="entry name" value="MYSc"/>
    <property type="match status" value="1"/>
</dbReference>
<evidence type="ECO:0000313" key="18">
    <source>
        <dbReference type="Ensembl" id="ENSMAMP00000058697.1"/>
    </source>
</evidence>
<keyword evidence="19" id="KW-1185">Reference proteome</keyword>
<dbReference type="Gene3D" id="1.10.10.820">
    <property type="match status" value="1"/>
</dbReference>
<dbReference type="Gene3D" id="6.10.250.2420">
    <property type="match status" value="1"/>
</dbReference>
<dbReference type="RefSeq" id="XP_026162508.1">
    <property type="nucleotide sequence ID" value="XM_026306723.2"/>
</dbReference>
<evidence type="ECO:0000259" key="17">
    <source>
        <dbReference type="PROSITE" id="PS51844"/>
    </source>
</evidence>
<feature type="binding site" evidence="13">
    <location>
        <begin position="179"/>
        <end position="186"/>
    </location>
    <ligand>
        <name>ATP</name>
        <dbReference type="ChEBI" id="CHEBI:30616"/>
    </ligand>
</feature>
<organism evidence="18 19">
    <name type="scientific">Mastacembelus armatus</name>
    <name type="common">zig-zag eel</name>
    <dbReference type="NCBI Taxonomy" id="205130"/>
    <lineage>
        <taxon>Eukaryota</taxon>
        <taxon>Metazoa</taxon>
        <taxon>Chordata</taxon>
        <taxon>Craniata</taxon>
        <taxon>Vertebrata</taxon>
        <taxon>Euteleostomi</taxon>
        <taxon>Actinopterygii</taxon>
        <taxon>Neopterygii</taxon>
        <taxon>Teleostei</taxon>
        <taxon>Neoteleostei</taxon>
        <taxon>Acanthomorphata</taxon>
        <taxon>Anabantaria</taxon>
        <taxon>Synbranchiformes</taxon>
        <taxon>Mastacembelidae</taxon>
        <taxon>Mastacembelus</taxon>
    </lineage>
</organism>
<evidence type="ECO:0000256" key="5">
    <source>
        <dbReference type="ARBA" id="ARBA00022490"/>
    </source>
</evidence>
<comment type="subcellular location">
    <subcellularLocation>
        <location evidence="1">Cytoplasm</location>
        <location evidence="1">Myofibril</location>
    </subcellularLocation>
</comment>
<dbReference type="PRINTS" id="PR00193">
    <property type="entry name" value="MYOSINHEAVY"/>
</dbReference>
<comment type="similarity">
    <text evidence="2 13">Belongs to the TRAFAC class myosin-kinesin ATPase superfamily. Myosin family.</text>
</comment>
<dbReference type="GeneID" id="113130256"/>
<dbReference type="Gene3D" id="1.20.5.370">
    <property type="match status" value="4"/>
</dbReference>
<dbReference type="GO" id="GO:0000146">
    <property type="term" value="F:microfilament motor activity"/>
    <property type="evidence" value="ECO:0007669"/>
    <property type="project" value="TreeGrafter"/>
</dbReference>
<evidence type="ECO:0000256" key="9">
    <source>
        <dbReference type="ARBA" id="ARBA00023123"/>
    </source>
</evidence>
<dbReference type="Gene3D" id="1.20.58.530">
    <property type="match status" value="1"/>
</dbReference>